<dbReference type="EMBL" id="SGXA01000001">
    <property type="protein sequence ID" value="RZS75275.1"/>
    <property type="molecule type" value="Genomic_DNA"/>
</dbReference>
<keyword evidence="2" id="KW-1185">Reference proteome</keyword>
<reference evidence="1 2" key="1">
    <citation type="submission" date="2019-02" db="EMBL/GenBank/DDBJ databases">
        <title>Genomic Encyclopedia of Type Strains, Phase IV (KMG-IV): sequencing the most valuable type-strain genomes for metagenomic binning, comparative biology and taxonomic classification.</title>
        <authorList>
            <person name="Goeker M."/>
        </authorList>
    </citation>
    <scope>NUCLEOTIDE SEQUENCE [LARGE SCALE GENOMIC DNA]</scope>
    <source>
        <strain evidence="1 2">DSM 18116</strain>
    </source>
</reference>
<evidence type="ECO:0000313" key="2">
    <source>
        <dbReference type="Proteomes" id="UP000293874"/>
    </source>
</evidence>
<protein>
    <submittedName>
        <fullName evidence="1">Uncharacterized protein</fullName>
    </submittedName>
</protein>
<name>A0A4Q7N3E1_9BACT</name>
<dbReference type="AlphaFoldDB" id="A0A4Q7N3E1"/>
<accession>A0A4Q7N3E1</accession>
<dbReference type="Proteomes" id="UP000293874">
    <property type="component" value="Unassembled WGS sequence"/>
</dbReference>
<gene>
    <name evidence="1" type="ORF">EV199_1138</name>
</gene>
<comment type="caution">
    <text evidence="1">The sequence shown here is derived from an EMBL/GenBank/DDBJ whole genome shotgun (WGS) entry which is preliminary data.</text>
</comment>
<evidence type="ECO:0000313" key="1">
    <source>
        <dbReference type="EMBL" id="RZS75275.1"/>
    </source>
</evidence>
<sequence>MQQAEILATDINLSMDYTLYPSRHPRIPPSYLRQQLNSNQTAIKVQPSTNQTLTIN</sequence>
<organism evidence="1 2">
    <name type="scientific">Pseudobacter ginsenosidimutans</name>
    <dbReference type="NCBI Taxonomy" id="661488"/>
    <lineage>
        <taxon>Bacteria</taxon>
        <taxon>Pseudomonadati</taxon>
        <taxon>Bacteroidota</taxon>
        <taxon>Chitinophagia</taxon>
        <taxon>Chitinophagales</taxon>
        <taxon>Chitinophagaceae</taxon>
        <taxon>Pseudobacter</taxon>
    </lineage>
</organism>
<proteinExistence type="predicted"/>